<evidence type="ECO:0000256" key="4">
    <source>
        <dbReference type="ARBA" id="ARBA00023002"/>
    </source>
</evidence>
<evidence type="ECO:0000313" key="10">
    <source>
        <dbReference type="Proteomes" id="UP001209540"/>
    </source>
</evidence>
<dbReference type="InterPro" id="IPR036291">
    <property type="entry name" value="NAD(P)-bd_dom_sf"/>
</dbReference>
<dbReference type="PANTHER" id="PTHR43761">
    <property type="entry name" value="D-ISOMER SPECIFIC 2-HYDROXYACID DEHYDROGENASE FAMILY PROTEIN (AFU_ORTHOLOGUE AFUA_1G13630)"/>
    <property type="match status" value="1"/>
</dbReference>
<gene>
    <name evidence="9" type="ORF">BDA99DRAFT_546616</name>
</gene>
<dbReference type="Pfam" id="PF00389">
    <property type="entry name" value="2-Hacid_dh"/>
    <property type="match status" value="1"/>
</dbReference>
<sequence>MQKPKTLKPFNTSKIKVLLLEDVNPTAINTFKEQGYQVETCAKTFVGQELIDKLRDVHILGIRSKTKITKEILDEANNLLAIGCFCIATEQVDLKAAGKKGIAVYNSPFKNSHSVAELVIGEIISLARQLGDRNREMHNGIWNKVSRGCFEIRGKILGIVGYGHVGSQLSVIAEALGMRVYFYDVLQLMPLGSARQVETLDELLAMSDFITLHVPELKDTRGMIGAREISLMKYGSFLINNGRGSTVQLPALVDGLKSGHLAGAALDVYPKQPTSNGPHFTDYPDLLDCPNVILTPHVAGATEEAQANIGLEVSTSLIQFINDGTSLGAVNFPQVGLRAIREDDASTARVLHVHQNIPGVLRELNKIFANHNVEKQYSNSKDDIAYVMIDVANVSFTQLQSLYDTINSTEANIKTRIVY</sequence>
<proteinExistence type="inferred from homology"/>
<evidence type="ECO:0000256" key="6">
    <source>
        <dbReference type="ARBA" id="ARBA00048731"/>
    </source>
</evidence>
<dbReference type="InterPro" id="IPR050418">
    <property type="entry name" value="D-iso_2-hydroxyacid_DH_PdxB"/>
</dbReference>
<protein>
    <recommendedName>
        <fullName evidence="3">phosphoglycerate dehydrogenase</fullName>
        <ecNumber evidence="3">1.1.1.95</ecNumber>
    </recommendedName>
</protein>
<evidence type="ECO:0000256" key="2">
    <source>
        <dbReference type="ARBA" id="ARBA00005854"/>
    </source>
</evidence>
<dbReference type="PANTHER" id="PTHR43761:SF1">
    <property type="entry name" value="D-ISOMER SPECIFIC 2-HYDROXYACID DEHYDROGENASE CATALYTIC DOMAIN-CONTAINING PROTEIN-RELATED"/>
    <property type="match status" value="1"/>
</dbReference>
<dbReference type="InterPro" id="IPR002912">
    <property type="entry name" value="ACT_dom"/>
</dbReference>
<comment type="pathway">
    <text evidence="1">Amino-acid biosynthesis; L-serine biosynthesis; L-serine from 3-phospho-D-glycerate: step 1/3.</text>
</comment>
<dbReference type="SUPFAM" id="SSF55021">
    <property type="entry name" value="ACT-like"/>
    <property type="match status" value="1"/>
</dbReference>
<dbReference type="InterPro" id="IPR006140">
    <property type="entry name" value="D-isomer_DH_NAD-bd"/>
</dbReference>
<evidence type="ECO:0000256" key="7">
    <source>
        <dbReference type="RuleBase" id="RU003719"/>
    </source>
</evidence>
<dbReference type="CDD" id="cd04901">
    <property type="entry name" value="ACT_3PGDH"/>
    <property type="match status" value="1"/>
</dbReference>
<dbReference type="SUPFAM" id="SSF52283">
    <property type="entry name" value="Formate/glycerate dehydrogenase catalytic domain-like"/>
    <property type="match status" value="1"/>
</dbReference>
<dbReference type="SUPFAM" id="SSF51735">
    <property type="entry name" value="NAD(P)-binding Rossmann-fold domains"/>
    <property type="match status" value="1"/>
</dbReference>
<dbReference type="EMBL" id="JAIXMP010000010">
    <property type="protein sequence ID" value="KAI9266702.1"/>
    <property type="molecule type" value="Genomic_DNA"/>
</dbReference>
<keyword evidence="5" id="KW-0520">NAD</keyword>
<comment type="caution">
    <text evidence="9">The sequence shown here is derived from an EMBL/GenBank/DDBJ whole genome shotgun (WGS) entry which is preliminary data.</text>
</comment>
<dbReference type="Gene3D" id="3.40.50.720">
    <property type="entry name" value="NAD(P)-binding Rossmann-like Domain"/>
    <property type="match status" value="2"/>
</dbReference>
<organism evidence="9 10">
    <name type="scientific">Phascolomyces articulosus</name>
    <dbReference type="NCBI Taxonomy" id="60185"/>
    <lineage>
        <taxon>Eukaryota</taxon>
        <taxon>Fungi</taxon>
        <taxon>Fungi incertae sedis</taxon>
        <taxon>Mucoromycota</taxon>
        <taxon>Mucoromycotina</taxon>
        <taxon>Mucoromycetes</taxon>
        <taxon>Mucorales</taxon>
        <taxon>Lichtheimiaceae</taxon>
        <taxon>Phascolomyces</taxon>
    </lineage>
</organism>
<dbReference type="PROSITE" id="PS00670">
    <property type="entry name" value="D_2_HYDROXYACID_DH_2"/>
    <property type="match status" value="1"/>
</dbReference>
<dbReference type="Gene3D" id="3.30.70.260">
    <property type="match status" value="1"/>
</dbReference>
<dbReference type="InterPro" id="IPR029753">
    <property type="entry name" value="D-isomer_DH_CS"/>
</dbReference>
<dbReference type="InterPro" id="IPR029752">
    <property type="entry name" value="D-isomer_DH_CS1"/>
</dbReference>
<name>A0AAD5KC72_9FUNG</name>
<dbReference type="GO" id="GO:0051287">
    <property type="term" value="F:NAD binding"/>
    <property type="evidence" value="ECO:0007669"/>
    <property type="project" value="InterPro"/>
</dbReference>
<dbReference type="GO" id="GO:0006564">
    <property type="term" value="P:L-serine biosynthetic process"/>
    <property type="evidence" value="ECO:0007669"/>
    <property type="project" value="UniProtKB-ARBA"/>
</dbReference>
<dbReference type="Proteomes" id="UP001209540">
    <property type="component" value="Unassembled WGS sequence"/>
</dbReference>
<accession>A0AAD5KC72</accession>
<keyword evidence="4 7" id="KW-0560">Oxidoreductase</keyword>
<comment type="catalytic activity">
    <reaction evidence="6">
        <text>(2R)-3-phosphoglycerate + NAD(+) = 3-phosphooxypyruvate + NADH + H(+)</text>
        <dbReference type="Rhea" id="RHEA:12641"/>
        <dbReference type="ChEBI" id="CHEBI:15378"/>
        <dbReference type="ChEBI" id="CHEBI:18110"/>
        <dbReference type="ChEBI" id="CHEBI:57540"/>
        <dbReference type="ChEBI" id="CHEBI:57945"/>
        <dbReference type="ChEBI" id="CHEBI:58272"/>
        <dbReference type="EC" id="1.1.1.95"/>
    </reaction>
</comment>
<evidence type="ECO:0000256" key="5">
    <source>
        <dbReference type="ARBA" id="ARBA00023027"/>
    </source>
</evidence>
<dbReference type="CDD" id="cd12176">
    <property type="entry name" value="PGDH_3"/>
    <property type="match status" value="1"/>
</dbReference>
<dbReference type="Pfam" id="PF02826">
    <property type="entry name" value="2-Hacid_dh_C"/>
    <property type="match status" value="1"/>
</dbReference>
<dbReference type="GO" id="GO:0004617">
    <property type="term" value="F:phosphoglycerate dehydrogenase activity"/>
    <property type="evidence" value="ECO:0007669"/>
    <property type="project" value="UniProtKB-EC"/>
</dbReference>
<keyword evidence="10" id="KW-1185">Reference proteome</keyword>
<reference evidence="9" key="1">
    <citation type="journal article" date="2022" name="IScience">
        <title>Evolution of zygomycete secretomes and the origins of terrestrial fungal ecologies.</title>
        <authorList>
            <person name="Chang Y."/>
            <person name="Wang Y."/>
            <person name="Mondo S."/>
            <person name="Ahrendt S."/>
            <person name="Andreopoulos W."/>
            <person name="Barry K."/>
            <person name="Beard J."/>
            <person name="Benny G.L."/>
            <person name="Blankenship S."/>
            <person name="Bonito G."/>
            <person name="Cuomo C."/>
            <person name="Desiro A."/>
            <person name="Gervers K.A."/>
            <person name="Hundley H."/>
            <person name="Kuo A."/>
            <person name="LaButti K."/>
            <person name="Lang B.F."/>
            <person name="Lipzen A."/>
            <person name="O'Donnell K."/>
            <person name="Pangilinan J."/>
            <person name="Reynolds N."/>
            <person name="Sandor L."/>
            <person name="Smith M.E."/>
            <person name="Tsang A."/>
            <person name="Grigoriev I.V."/>
            <person name="Stajich J.E."/>
            <person name="Spatafora J.W."/>
        </authorList>
    </citation>
    <scope>NUCLEOTIDE SEQUENCE</scope>
    <source>
        <strain evidence="9">RSA 2281</strain>
    </source>
</reference>
<dbReference type="EC" id="1.1.1.95" evidence="3"/>
<feature type="domain" description="ACT" evidence="8">
    <location>
        <begin position="349"/>
        <end position="419"/>
    </location>
</feature>
<dbReference type="NCBIfam" id="NF008759">
    <property type="entry name" value="PRK11790.1"/>
    <property type="match status" value="1"/>
</dbReference>
<dbReference type="FunFam" id="3.40.50.720:FF:000041">
    <property type="entry name" value="D-3-phosphoglycerate dehydrogenase"/>
    <property type="match status" value="1"/>
</dbReference>
<dbReference type="PROSITE" id="PS00065">
    <property type="entry name" value="D_2_HYDROXYACID_DH_1"/>
    <property type="match status" value="1"/>
</dbReference>
<dbReference type="InterPro" id="IPR045865">
    <property type="entry name" value="ACT-like_dom_sf"/>
</dbReference>
<dbReference type="PROSITE" id="PS51671">
    <property type="entry name" value="ACT"/>
    <property type="match status" value="1"/>
</dbReference>
<reference evidence="9" key="2">
    <citation type="submission" date="2023-02" db="EMBL/GenBank/DDBJ databases">
        <authorList>
            <consortium name="DOE Joint Genome Institute"/>
            <person name="Mondo S.J."/>
            <person name="Chang Y."/>
            <person name="Wang Y."/>
            <person name="Ahrendt S."/>
            <person name="Andreopoulos W."/>
            <person name="Barry K."/>
            <person name="Beard J."/>
            <person name="Benny G.L."/>
            <person name="Blankenship S."/>
            <person name="Bonito G."/>
            <person name="Cuomo C."/>
            <person name="Desiro A."/>
            <person name="Gervers K.A."/>
            <person name="Hundley H."/>
            <person name="Kuo A."/>
            <person name="LaButti K."/>
            <person name="Lang B.F."/>
            <person name="Lipzen A."/>
            <person name="O'Donnell K."/>
            <person name="Pangilinan J."/>
            <person name="Reynolds N."/>
            <person name="Sandor L."/>
            <person name="Smith M.W."/>
            <person name="Tsang A."/>
            <person name="Grigoriev I.V."/>
            <person name="Stajich J.E."/>
            <person name="Spatafora J.W."/>
        </authorList>
    </citation>
    <scope>NUCLEOTIDE SEQUENCE</scope>
    <source>
        <strain evidence="9">RSA 2281</strain>
    </source>
</reference>
<evidence type="ECO:0000256" key="3">
    <source>
        <dbReference type="ARBA" id="ARBA00013143"/>
    </source>
</evidence>
<comment type="similarity">
    <text evidence="2 7">Belongs to the D-isomer specific 2-hydroxyacid dehydrogenase family.</text>
</comment>
<evidence type="ECO:0000256" key="1">
    <source>
        <dbReference type="ARBA" id="ARBA00005216"/>
    </source>
</evidence>
<dbReference type="InterPro" id="IPR006139">
    <property type="entry name" value="D-isomer_2_OHA_DH_cat_dom"/>
</dbReference>
<evidence type="ECO:0000313" key="9">
    <source>
        <dbReference type="EMBL" id="KAI9266702.1"/>
    </source>
</evidence>
<evidence type="ECO:0000259" key="8">
    <source>
        <dbReference type="PROSITE" id="PS51671"/>
    </source>
</evidence>
<dbReference type="GO" id="GO:0047545">
    <property type="term" value="F:(S)-2-hydroxyglutarate dehydrogenase activity"/>
    <property type="evidence" value="ECO:0007669"/>
    <property type="project" value="UniProtKB-ARBA"/>
</dbReference>
<dbReference type="AlphaFoldDB" id="A0AAD5KC72"/>